<evidence type="ECO:0000256" key="3">
    <source>
        <dbReference type="SAM" id="MobiDB-lite"/>
    </source>
</evidence>
<proteinExistence type="predicted"/>
<accession>A0A6P7IM96</accession>
<dbReference type="GO" id="GO:0008270">
    <property type="term" value="F:zinc ion binding"/>
    <property type="evidence" value="ECO:0007669"/>
    <property type="project" value="UniProtKB-KW"/>
</dbReference>
<dbReference type="GO" id="GO:0007283">
    <property type="term" value="P:spermatogenesis"/>
    <property type="evidence" value="ECO:0007669"/>
    <property type="project" value="TreeGrafter"/>
</dbReference>
<feature type="region of interest" description="Disordered" evidence="3">
    <location>
        <begin position="130"/>
        <end position="168"/>
    </location>
</feature>
<name>A0A6P7IM96_9TELE</name>
<keyword evidence="2" id="KW-0479">Metal-binding</keyword>
<dbReference type="AlphaFoldDB" id="A0A6P7IM96"/>
<dbReference type="GO" id="GO:0005634">
    <property type="term" value="C:nucleus"/>
    <property type="evidence" value="ECO:0007669"/>
    <property type="project" value="TreeGrafter"/>
</dbReference>
<dbReference type="OrthoDB" id="2162994at2759"/>
<dbReference type="PANTHER" id="PTHR47341:SF1">
    <property type="entry name" value="GATA-TYPE ZINC FINGER PROTEIN 1"/>
    <property type="match status" value="1"/>
</dbReference>
<evidence type="ECO:0000256" key="2">
    <source>
        <dbReference type="PROSITE-ProRule" id="PRU00094"/>
    </source>
</evidence>
<feature type="region of interest" description="Disordered" evidence="3">
    <location>
        <begin position="313"/>
        <end position="406"/>
    </location>
</feature>
<dbReference type="SUPFAM" id="SSF57716">
    <property type="entry name" value="Glucocorticoid receptor-like (DNA-binding domain)"/>
    <property type="match status" value="1"/>
</dbReference>
<dbReference type="InterPro" id="IPR013088">
    <property type="entry name" value="Znf_NHR/GATA"/>
</dbReference>
<dbReference type="RefSeq" id="XP_028261476.1">
    <property type="nucleotide sequence ID" value="XM_028405675.1"/>
</dbReference>
<evidence type="ECO:0000313" key="5">
    <source>
        <dbReference type="Proteomes" id="UP000515145"/>
    </source>
</evidence>
<feature type="compositionally biased region" description="Basic residues" evidence="3">
    <location>
        <begin position="389"/>
        <end position="399"/>
    </location>
</feature>
<dbReference type="GO" id="GO:0043565">
    <property type="term" value="F:sequence-specific DNA binding"/>
    <property type="evidence" value="ECO:0007669"/>
    <property type="project" value="InterPro"/>
</dbReference>
<dbReference type="InterPro" id="IPR000679">
    <property type="entry name" value="Znf_GATA"/>
</dbReference>
<gene>
    <name evidence="6 7" type="primary">zglp1</name>
</gene>
<dbReference type="Pfam" id="PF00320">
    <property type="entry name" value="GATA"/>
    <property type="match status" value="1"/>
</dbReference>
<feature type="region of interest" description="Disordered" evidence="3">
    <location>
        <begin position="444"/>
        <end position="463"/>
    </location>
</feature>
<dbReference type="InterPro" id="IPR053116">
    <property type="entry name" value="GATA-type_Znf_Regulator"/>
</dbReference>
<dbReference type="GeneID" id="114435735"/>
<dbReference type="CDD" id="cd00202">
    <property type="entry name" value="ZnF_GATA"/>
    <property type="match status" value="1"/>
</dbReference>
<dbReference type="SMART" id="SM00401">
    <property type="entry name" value="ZnF_GATA"/>
    <property type="match status" value="1"/>
</dbReference>
<dbReference type="GO" id="GO:0048599">
    <property type="term" value="P:oocyte development"/>
    <property type="evidence" value="ECO:0007669"/>
    <property type="project" value="TreeGrafter"/>
</dbReference>
<evidence type="ECO:0000313" key="7">
    <source>
        <dbReference type="RefSeq" id="XP_028261484.1"/>
    </source>
</evidence>
<dbReference type="PROSITE" id="PS50114">
    <property type="entry name" value="GATA_ZN_FINGER_2"/>
    <property type="match status" value="1"/>
</dbReference>
<feature type="compositionally biased region" description="Polar residues" evidence="3">
    <location>
        <begin position="324"/>
        <end position="347"/>
    </location>
</feature>
<dbReference type="RefSeq" id="XP_028261484.1">
    <property type="nucleotide sequence ID" value="XM_028405683.1"/>
</dbReference>
<keyword evidence="2" id="KW-0862">Zinc</keyword>
<evidence type="ECO:0000256" key="1">
    <source>
        <dbReference type="ARBA" id="ARBA00023242"/>
    </source>
</evidence>
<organism evidence="5 7">
    <name type="scientific">Parambassis ranga</name>
    <name type="common">Indian glassy fish</name>
    <dbReference type="NCBI Taxonomy" id="210632"/>
    <lineage>
        <taxon>Eukaryota</taxon>
        <taxon>Metazoa</taxon>
        <taxon>Chordata</taxon>
        <taxon>Craniata</taxon>
        <taxon>Vertebrata</taxon>
        <taxon>Euteleostomi</taxon>
        <taxon>Actinopterygii</taxon>
        <taxon>Neopterygii</taxon>
        <taxon>Teleostei</taxon>
        <taxon>Neoteleostei</taxon>
        <taxon>Acanthomorphata</taxon>
        <taxon>Ovalentaria</taxon>
        <taxon>Ambassidae</taxon>
        <taxon>Parambassis</taxon>
    </lineage>
</organism>
<feature type="compositionally biased region" description="Polar residues" evidence="3">
    <location>
        <begin position="137"/>
        <end position="146"/>
    </location>
</feature>
<dbReference type="CTD" id="100125288"/>
<evidence type="ECO:0000259" key="4">
    <source>
        <dbReference type="PROSITE" id="PS50114"/>
    </source>
</evidence>
<keyword evidence="2" id="KW-0863">Zinc-finger</keyword>
<keyword evidence="1" id="KW-0539">Nucleus</keyword>
<dbReference type="PANTHER" id="PTHR47341">
    <property type="entry name" value="GATA-TYPE ZINC FINGER PROTEIN 1"/>
    <property type="match status" value="1"/>
</dbReference>
<sequence>MSTGPTTQAASFQEKQSTVEHEDSHSALFYLFQEVSKLSSPTHSRHPTDQPSTQLSETKKDPLVIKGEDAESLDGSCQHGLSHMLLYSQLKKVDEEGHSRNLVESQRECRSPWKVLSLINLHCERLLHQKDLPPGSKSASSTTELSRSPPDAAEEGVRGDRVESTSAPLFKDEISSSVSPVGDVTQDCAGAGYKLQSCEIEPEVGCTVQPHTAEKMLEEDTLRAELLEDKGPMFLQVHHNEVKFSVIGQLEWKQECKKDDSSSEQDNMDTPAHMPSVCLNNYLTLHSTDEDPLPLLKPGLTLDHNANITLSAEPVQLPPPHSVPASSQSADSCHLSSKQDDNLTPNKPESPREAAQLNPSSCYASSTTSEPDILTEHKEETDVAPTRQWRAKTPRKQPRPSRSVDIQDSDFQGVSFRMDRELDDNKEQCRLLITSKYSTEFGKRKLRPRTRTSQKSLRTSSSDEENDLTINVSKGKVCASCCTRKTPMWRDAEDGTPLCNACGIRYKKYRVRCVNCWHIPRKESNTNSCCLKCGNFVRMTSAQRKHTN</sequence>
<dbReference type="GO" id="GO:0006357">
    <property type="term" value="P:regulation of transcription by RNA polymerase II"/>
    <property type="evidence" value="ECO:0007669"/>
    <property type="project" value="TreeGrafter"/>
</dbReference>
<dbReference type="Proteomes" id="UP000515145">
    <property type="component" value="Chromosome 1"/>
</dbReference>
<evidence type="ECO:0000313" key="6">
    <source>
        <dbReference type="RefSeq" id="XP_028261476.1"/>
    </source>
</evidence>
<protein>
    <submittedName>
        <fullName evidence="6 7">GATA-type zinc finger protein 1</fullName>
    </submittedName>
</protein>
<keyword evidence="5" id="KW-1185">Reference proteome</keyword>
<feature type="domain" description="GATA-type" evidence="4">
    <location>
        <begin position="472"/>
        <end position="507"/>
    </location>
</feature>
<feature type="region of interest" description="Disordered" evidence="3">
    <location>
        <begin position="40"/>
        <end position="61"/>
    </location>
</feature>
<reference evidence="6 7" key="1">
    <citation type="submission" date="2025-04" db="UniProtKB">
        <authorList>
            <consortium name="RefSeq"/>
        </authorList>
    </citation>
    <scope>IDENTIFICATION</scope>
</reference>
<dbReference type="Gene3D" id="3.30.50.10">
    <property type="entry name" value="Erythroid Transcription Factor GATA-1, subunit A"/>
    <property type="match status" value="1"/>
</dbReference>
<feature type="compositionally biased region" description="Polar residues" evidence="3">
    <location>
        <begin position="357"/>
        <end position="370"/>
    </location>
</feature>